<evidence type="ECO:0000259" key="1">
    <source>
        <dbReference type="Pfam" id="PF00117"/>
    </source>
</evidence>
<dbReference type="CDD" id="cd01741">
    <property type="entry name" value="GATase1_1"/>
    <property type="match status" value="1"/>
</dbReference>
<dbReference type="InterPro" id="IPR044992">
    <property type="entry name" value="ChyE-like"/>
</dbReference>
<dbReference type="Pfam" id="PF00117">
    <property type="entry name" value="GATase"/>
    <property type="match status" value="1"/>
</dbReference>
<dbReference type="InterPro" id="IPR017926">
    <property type="entry name" value="GATASE"/>
</dbReference>
<dbReference type="SUPFAM" id="SSF52317">
    <property type="entry name" value="Class I glutamine amidotransferase-like"/>
    <property type="match status" value="1"/>
</dbReference>
<sequence>MKDLYIFKVGKTFEKTKNQLGDFDDWVRNSVTTKDLTIKTIDILKGEPLPPFTSTMGVVITGSHAMVTEEHHWSLDVEEWIRQATKHPIGILGICYGHQLIGKALGGKSDFNPKGKEIGTVTILTNPQIKEDPLFKNAPATFSANVTHLQSVLTLPKGAEVLGYNSHDNHQIVRYGQFIWGVQFHPEYDVQIINAYIEEQREDLIQLGFSPEKLIKDVTETVYTNTIIDQFIGVLSNQGNTH</sequence>
<dbReference type="RefSeq" id="WP_289413296.1">
    <property type="nucleotide sequence ID" value="NZ_JAQIBD010000002.1"/>
</dbReference>
<keyword evidence="2" id="KW-0315">Glutamine amidotransferase</keyword>
<dbReference type="PROSITE" id="PS51273">
    <property type="entry name" value="GATASE_TYPE_1"/>
    <property type="match status" value="1"/>
</dbReference>
<evidence type="ECO:0000313" key="3">
    <source>
        <dbReference type="Proteomes" id="UP001169069"/>
    </source>
</evidence>
<reference evidence="2" key="1">
    <citation type="submission" date="2023-01" db="EMBL/GenBank/DDBJ databases">
        <title>Sulfurovum sp. zt1-1 genome assembly.</title>
        <authorList>
            <person name="Wang J."/>
        </authorList>
    </citation>
    <scope>NUCLEOTIDE SEQUENCE</scope>
    <source>
        <strain evidence="2">Zt1-1</strain>
    </source>
</reference>
<evidence type="ECO:0000313" key="2">
    <source>
        <dbReference type="EMBL" id="MDM5271648.1"/>
    </source>
</evidence>
<dbReference type="EMBL" id="JAQIBD010000002">
    <property type="protein sequence ID" value="MDM5271648.1"/>
    <property type="molecule type" value="Genomic_DNA"/>
</dbReference>
<dbReference type="NCBIfam" id="NF006562">
    <property type="entry name" value="PRK09065.1"/>
    <property type="match status" value="1"/>
</dbReference>
<dbReference type="PANTHER" id="PTHR42695:SF5">
    <property type="entry name" value="GLUTAMINE AMIDOTRANSFERASE YLR126C-RELATED"/>
    <property type="match status" value="1"/>
</dbReference>
<comment type="caution">
    <text evidence="2">The sequence shown here is derived from an EMBL/GenBank/DDBJ whole genome shotgun (WGS) entry which is preliminary data.</text>
</comment>
<protein>
    <submittedName>
        <fullName evidence="2">Glutamine amidotransferase</fullName>
    </submittedName>
</protein>
<gene>
    <name evidence="2" type="ORF">PGH07_05635</name>
</gene>
<organism evidence="2 3">
    <name type="scientific">Sulfurovum zhangzhouensis</name>
    <dbReference type="NCBI Taxonomy" id="3019067"/>
    <lineage>
        <taxon>Bacteria</taxon>
        <taxon>Pseudomonadati</taxon>
        <taxon>Campylobacterota</taxon>
        <taxon>Epsilonproteobacteria</taxon>
        <taxon>Campylobacterales</taxon>
        <taxon>Sulfurovaceae</taxon>
        <taxon>Sulfurovum</taxon>
    </lineage>
</organism>
<dbReference type="Proteomes" id="UP001169069">
    <property type="component" value="Unassembled WGS sequence"/>
</dbReference>
<dbReference type="InterPro" id="IPR029062">
    <property type="entry name" value="Class_I_gatase-like"/>
</dbReference>
<proteinExistence type="predicted"/>
<dbReference type="PANTHER" id="PTHR42695">
    <property type="entry name" value="GLUTAMINE AMIDOTRANSFERASE YLR126C-RELATED"/>
    <property type="match status" value="1"/>
</dbReference>
<name>A0ABT7QXZ2_9BACT</name>
<dbReference type="Gene3D" id="3.40.50.880">
    <property type="match status" value="1"/>
</dbReference>
<feature type="domain" description="Glutamine amidotransferase" evidence="1">
    <location>
        <begin position="78"/>
        <end position="189"/>
    </location>
</feature>
<keyword evidence="3" id="KW-1185">Reference proteome</keyword>
<accession>A0ABT7QXZ2</accession>